<dbReference type="Proteomes" id="UP001356427">
    <property type="component" value="Unassembled WGS sequence"/>
</dbReference>
<feature type="domain" description="CARD" evidence="7">
    <location>
        <begin position="113"/>
        <end position="198"/>
    </location>
</feature>
<dbReference type="Pfam" id="PF00619">
    <property type="entry name" value="CARD"/>
    <property type="match status" value="1"/>
</dbReference>
<evidence type="ECO:0008006" key="11">
    <source>
        <dbReference type="Google" id="ProtNLM"/>
    </source>
</evidence>
<dbReference type="InterPro" id="IPR033516">
    <property type="entry name" value="CARD8/ASC/NALP1_CARD"/>
</dbReference>
<feature type="domain" description="Pyrin" evidence="8">
    <location>
        <begin position="1"/>
        <end position="89"/>
    </location>
</feature>
<evidence type="ECO:0000256" key="6">
    <source>
        <dbReference type="ARBA" id="ARBA00023233"/>
    </source>
</evidence>
<sequence length="198" mass="22096">MSKTVGDTLIGVLDDLEEAELKRFKRKLCDRKQEPKVRKGNVEKADPVDLVDLLTRTFTEDGALNVAIEVLGAINCQNVAEELIEFKKSQGSCVTSGAAMASAPGPKNMIKDKHFVDHHRTALIDRVTHVEPILDRLLERGIITTNTYSEVRAGKKKQKRMRELFDGPVKACGPKGKDIFLDILMDLEPWLISDLKGE</sequence>
<dbReference type="InterPro" id="IPR001315">
    <property type="entry name" value="CARD"/>
</dbReference>
<dbReference type="GO" id="GO:0061702">
    <property type="term" value="C:canonical inflammasome complex"/>
    <property type="evidence" value="ECO:0007669"/>
    <property type="project" value="UniProtKB-SubCell"/>
</dbReference>
<evidence type="ECO:0000256" key="2">
    <source>
        <dbReference type="ARBA" id="ARBA00022490"/>
    </source>
</evidence>
<evidence type="ECO:0000259" key="7">
    <source>
        <dbReference type="PROSITE" id="PS50209"/>
    </source>
</evidence>
<protein>
    <recommendedName>
        <fullName evidence="11">Apoptosis-associated speck-like protein containing a CARD</fullName>
    </recommendedName>
</protein>
<dbReference type="Pfam" id="PF02758">
    <property type="entry name" value="PYRIN"/>
    <property type="match status" value="1"/>
</dbReference>
<dbReference type="EMBL" id="JAGTTL010000002">
    <property type="protein sequence ID" value="KAK6326191.1"/>
    <property type="molecule type" value="Genomic_DNA"/>
</dbReference>
<comment type="subcellular location">
    <subcellularLocation>
        <location evidence="1">Inflammasome</location>
    </subcellularLocation>
</comment>
<comment type="caution">
    <text evidence="9">The sequence shown here is derived from an EMBL/GenBank/DDBJ whole genome shotgun (WGS) entry which is preliminary data.</text>
</comment>
<evidence type="ECO:0000259" key="8">
    <source>
        <dbReference type="PROSITE" id="PS50824"/>
    </source>
</evidence>
<evidence type="ECO:0000256" key="1">
    <source>
        <dbReference type="ARBA" id="ARBA00004110"/>
    </source>
</evidence>
<dbReference type="GO" id="GO:0045087">
    <property type="term" value="P:innate immune response"/>
    <property type="evidence" value="ECO:0007669"/>
    <property type="project" value="UniProtKB-KW"/>
</dbReference>
<keyword evidence="10" id="KW-1185">Reference proteome</keyword>
<dbReference type="GO" id="GO:0006954">
    <property type="term" value="P:inflammatory response"/>
    <property type="evidence" value="ECO:0007669"/>
    <property type="project" value="UniProtKB-KW"/>
</dbReference>
<dbReference type="PROSITE" id="PS50824">
    <property type="entry name" value="DAPIN"/>
    <property type="match status" value="1"/>
</dbReference>
<name>A0AAN8NF57_9TELE</name>
<dbReference type="GO" id="GO:0042981">
    <property type="term" value="P:regulation of apoptotic process"/>
    <property type="evidence" value="ECO:0007669"/>
    <property type="project" value="InterPro"/>
</dbReference>
<gene>
    <name evidence="9" type="ORF">J4Q44_G00018360</name>
</gene>
<keyword evidence="3" id="KW-0399">Innate immunity</keyword>
<reference evidence="9 10" key="1">
    <citation type="submission" date="2021-04" db="EMBL/GenBank/DDBJ databases">
        <authorList>
            <person name="De Guttry C."/>
            <person name="Zahm M."/>
            <person name="Klopp C."/>
            <person name="Cabau C."/>
            <person name="Louis A."/>
            <person name="Berthelot C."/>
            <person name="Parey E."/>
            <person name="Roest Crollius H."/>
            <person name="Montfort J."/>
            <person name="Robinson-Rechavi M."/>
            <person name="Bucao C."/>
            <person name="Bouchez O."/>
            <person name="Gislard M."/>
            <person name="Lluch J."/>
            <person name="Milhes M."/>
            <person name="Lampietro C."/>
            <person name="Lopez Roques C."/>
            <person name="Donnadieu C."/>
            <person name="Braasch I."/>
            <person name="Desvignes T."/>
            <person name="Postlethwait J."/>
            <person name="Bobe J."/>
            <person name="Wedekind C."/>
            <person name="Guiguen Y."/>
        </authorList>
    </citation>
    <scope>NUCLEOTIDE SEQUENCE [LARGE SCALE GENOMIC DNA]</scope>
    <source>
        <strain evidence="9">Cs_M1</strain>
        <tissue evidence="9">Blood</tissue>
    </source>
</reference>
<organism evidence="9 10">
    <name type="scientific">Coregonus suidteri</name>
    <dbReference type="NCBI Taxonomy" id="861788"/>
    <lineage>
        <taxon>Eukaryota</taxon>
        <taxon>Metazoa</taxon>
        <taxon>Chordata</taxon>
        <taxon>Craniata</taxon>
        <taxon>Vertebrata</taxon>
        <taxon>Euteleostomi</taxon>
        <taxon>Actinopterygii</taxon>
        <taxon>Neopterygii</taxon>
        <taxon>Teleostei</taxon>
        <taxon>Protacanthopterygii</taxon>
        <taxon>Salmoniformes</taxon>
        <taxon>Salmonidae</taxon>
        <taxon>Coregoninae</taxon>
        <taxon>Coregonus</taxon>
    </lineage>
</organism>
<dbReference type="CDD" id="cd08330">
    <property type="entry name" value="CARD_ASC_NALP1"/>
    <property type="match status" value="1"/>
</dbReference>
<evidence type="ECO:0000313" key="9">
    <source>
        <dbReference type="EMBL" id="KAK6326191.1"/>
    </source>
</evidence>
<accession>A0AAN8NF57</accession>
<keyword evidence="2" id="KW-0963">Cytoplasm</keyword>
<evidence type="ECO:0000256" key="4">
    <source>
        <dbReference type="ARBA" id="ARBA00022859"/>
    </source>
</evidence>
<dbReference type="CDD" id="cd08321">
    <property type="entry name" value="Pyrin_ASC-like"/>
    <property type="match status" value="1"/>
</dbReference>
<dbReference type="PROSITE" id="PS50209">
    <property type="entry name" value="CARD"/>
    <property type="match status" value="1"/>
</dbReference>
<dbReference type="PANTHER" id="PTHR46985:SF2">
    <property type="entry name" value="APOPTOSIS-ASSOCIATED SPECK-LIKE PROTEIN CONTAINING A CARD"/>
    <property type="match status" value="1"/>
</dbReference>
<dbReference type="SMART" id="SM01289">
    <property type="entry name" value="PYRIN"/>
    <property type="match status" value="1"/>
</dbReference>
<proteinExistence type="predicted"/>
<dbReference type="InterPro" id="IPR051249">
    <property type="entry name" value="NLRP_Inflammasome"/>
</dbReference>
<dbReference type="InterPro" id="IPR004020">
    <property type="entry name" value="DAPIN"/>
</dbReference>
<dbReference type="InterPro" id="IPR011029">
    <property type="entry name" value="DEATH-like_dom_sf"/>
</dbReference>
<dbReference type="PANTHER" id="PTHR46985">
    <property type="entry name" value="NACHT, LRR AND PYD DOMAINS-CONTAINING PROTEIN 1"/>
    <property type="match status" value="1"/>
</dbReference>
<keyword evidence="6" id="KW-1271">Inflammasome</keyword>
<keyword evidence="4" id="KW-0391">Immunity</keyword>
<keyword evidence="5" id="KW-0395">Inflammatory response</keyword>
<dbReference type="AlphaFoldDB" id="A0AAN8NF57"/>
<dbReference type="SUPFAM" id="SSF47986">
    <property type="entry name" value="DEATH domain"/>
    <property type="match status" value="2"/>
</dbReference>
<evidence type="ECO:0000313" key="10">
    <source>
        <dbReference type="Proteomes" id="UP001356427"/>
    </source>
</evidence>
<evidence type="ECO:0000256" key="5">
    <source>
        <dbReference type="ARBA" id="ARBA00023198"/>
    </source>
</evidence>
<evidence type="ECO:0000256" key="3">
    <source>
        <dbReference type="ARBA" id="ARBA00022588"/>
    </source>
</evidence>
<dbReference type="Gene3D" id="1.10.533.10">
    <property type="entry name" value="Death Domain, Fas"/>
    <property type="match status" value="2"/>
</dbReference>